<feature type="binding site" evidence="13">
    <location>
        <begin position="36"/>
        <end position="40"/>
    </location>
    <ligand>
        <name>GTP</name>
        <dbReference type="ChEBI" id="CHEBI:37565"/>
        <label>1</label>
    </ligand>
</feature>
<keyword evidence="7 15" id="KW-1133">Transmembrane helix</keyword>
<keyword evidence="6 13" id="KW-0547">Nucleotide-binding</keyword>
<dbReference type="PRINTS" id="PR00326">
    <property type="entry name" value="GTP1OBG"/>
</dbReference>
<dbReference type="Gene3D" id="3.40.50.300">
    <property type="entry name" value="P-loop containing nucleotide triphosphate hydrolases"/>
    <property type="match status" value="1"/>
</dbReference>
<protein>
    <recommendedName>
        <fullName evidence="12 15">Ferrous iron transport protein B</fullName>
    </recommendedName>
</protein>
<dbReference type="Proteomes" id="UP000317557">
    <property type="component" value="Unassembled WGS sequence"/>
</dbReference>
<sequence length="718" mass="79929">MDTSLNIALVGNPNTGKSTIFNGLTGLKQKTGNYPGITVEKKTGYCTIGGVKHRIIDLPGTYSLTSQKIDERLTYETLTGIYEHEERPDLVLVIVDSSNLERNLFLATQVMDLSLPMMLVLNMDDAAEEKGINIRHQELEHRLGIPIVSVTATEKAGIQKIQQAIENQRFKTPKPLSWQPGNALRLALDTIIKEWIKPYTKLPEEAHILEGLRLISDGVPSHASSKAHKVTLQEKIEKAQNVIERYGGNPIALEVMRRYDFINTCTGDSVTKEEKDEENWTNRIDAFVTHSLFGPVIFLLILLFIFQSIFTWATPFMDMIDLVFIETGAWLSENLPAGMLTDLLVEGVIAGLGGVVIFLPQILFLFFYIYLLEASGYMARAAFIMDGFMSRIGLHGRSVVPLISGFACAIPGIMATRSIKNWRDRIITIMVLPFMACSARLPVYALLIAAFIPATPVLGFIDLQGLTFFGLYFFGILMAVLSALVMHRIFPKGRPDPFIMELPDYRMPKMSVVLHNVFDRGKIFVTEAGKIIVGISIVLWFLASFPQVDVTGEQAVSENQVNQGVSAESSFLPSDNPEAYQLKQSYAGQFGSFIEPAIEPLGFDWKIGIGLLTSFAAREVMVGTLNTIYSIEGEGDQVQTLKQKLVNDRDAETGVPVYSTATALSLMVFFALAMQCMSTIAIVKRETNSWKWPVVMFSYMSVLAYLCSFIVYQTMSML</sequence>
<evidence type="ECO:0000313" key="18">
    <source>
        <dbReference type="Proteomes" id="UP000317557"/>
    </source>
</evidence>
<dbReference type="Pfam" id="PF07670">
    <property type="entry name" value="Gate"/>
    <property type="match status" value="2"/>
</dbReference>
<evidence type="ECO:0000256" key="5">
    <source>
        <dbReference type="ARBA" id="ARBA00022692"/>
    </source>
</evidence>
<dbReference type="InterPro" id="IPR030389">
    <property type="entry name" value="G_FEOB_dom"/>
</dbReference>
<dbReference type="Pfam" id="PF02421">
    <property type="entry name" value="FeoB_N"/>
    <property type="match status" value="1"/>
</dbReference>
<dbReference type="InterPro" id="IPR011642">
    <property type="entry name" value="Gate_dom"/>
</dbReference>
<keyword evidence="3" id="KW-1003">Cell membrane</keyword>
<feature type="transmembrane region" description="Helical" evidence="15">
    <location>
        <begin position="466"/>
        <end position="486"/>
    </location>
</feature>
<evidence type="ECO:0000256" key="15">
    <source>
        <dbReference type="RuleBase" id="RU362098"/>
    </source>
</evidence>
<dbReference type="GO" id="GO:0046872">
    <property type="term" value="F:metal ion binding"/>
    <property type="evidence" value="ECO:0007669"/>
    <property type="project" value="UniProtKB-KW"/>
</dbReference>
<feature type="transmembrane region" description="Helical" evidence="15">
    <location>
        <begin position="657"/>
        <end position="682"/>
    </location>
</feature>
<evidence type="ECO:0000256" key="6">
    <source>
        <dbReference type="ARBA" id="ARBA00022741"/>
    </source>
</evidence>
<keyword evidence="14" id="KW-0479">Metal-binding</keyword>
<feature type="transmembrane region" description="Helical" evidence="15">
    <location>
        <begin position="392"/>
        <end position="414"/>
    </location>
</feature>
<proteinExistence type="inferred from homology"/>
<keyword evidence="4 15" id="KW-0410">Iron transport</keyword>
<evidence type="ECO:0000256" key="7">
    <source>
        <dbReference type="ARBA" id="ARBA00022989"/>
    </source>
</evidence>
<dbReference type="InterPro" id="IPR005225">
    <property type="entry name" value="Small_GTP-bd"/>
</dbReference>
<keyword evidence="2 15" id="KW-0813">Transport</keyword>
<feature type="transmembrane region" description="Helical" evidence="15">
    <location>
        <begin position="426"/>
        <end position="454"/>
    </location>
</feature>
<organism evidence="17 18">
    <name type="scientific">Gracilimonas mengyeensis</name>
    <dbReference type="NCBI Taxonomy" id="1302730"/>
    <lineage>
        <taxon>Bacteria</taxon>
        <taxon>Pseudomonadati</taxon>
        <taxon>Balneolota</taxon>
        <taxon>Balneolia</taxon>
        <taxon>Balneolales</taxon>
        <taxon>Balneolaceae</taxon>
        <taxon>Gracilimonas</taxon>
    </lineage>
</organism>
<dbReference type="NCBIfam" id="TIGR00437">
    <property type="entry name" value="feoB"/>
    <property type="match status" value="1"/>
</dbReference>
<dbReference type="EMBL" id="FXTP01000010">
    <property type="protein sequence ID" value="SMO77973.1"/>
    <property type="molecule type" value="Genomic_DNA"/>
</dbReference>
<dbReference type="GO" id="GO:0005525">
    <property type="term" value="F:GTP binding"/>
    <property type="evidence" value="ECO:0007669"/>
    <property type="project" value="UniProtKB-KW"/>
</dbReference>
<dbReference type="Pfam" id="PF07664">
    <property type="entry name" value="FeoB_C"/>
    <property type="match status" value="1"/>
</dbReference>
<dbReference type="GO" id="GO:0015093">
    <property type="term" value="F:ferrous iron transmembrane transporter activity"/>
    <property type="evidence" value="ECO:0007669"/>
    <property type="project" value="UniProtKB-UniRule"/>
</dbReference>
<dbReference type="SUPFAM" id="SSF52540">
    <property type="entry name" value="P-loop containing nucleoside triphosphate hydrolases"/>
    <property type="match status" value="1"/>
</dbReference>
<dbReference type="PANTHER" id="PTHR43185:SF1">
    <property type="entry name" value="FE(2+) TRANSPORTER FEOB"/>
    <property type="match status" value="1"/>
</dbReference>
<feature type="binding site" evidence="14">
    <location>
        <position position="26"/>
    </location>
    <ligand>
        <name>Mg(2+)</name>
        <dbReference type="ChEBI" id="CHEBI:18420"/>
        <label>2</label>
    </ligand>
</feature>
<evidence type="ECO:0000259" key="16">
    <source>
        <dbReference type="PROSITE" id="PS51711"/>
    </source>
</evidence>
<feature type="binding site" evidence="13">
    <location>
        <begin position="122"/>
        <end position="125"/>
    </location>
    <ligand>
        <name>GTP</name>
        <dbReference type="ChEBI" id="CHEBI:37565"/>
        <label>1</label>
    </ligand>
</feature>
<dbReference type="InterPro" id="IPR006073">
    <property type="entry name" value="GTP-bd"/>
</dbReference>
<evidence type="ECO:0000256" key="10">
    <source>
        <dbReference type="ARBA" id="ARBA00023134"/>
    </source>
</evidence>
<comment type="function">
    <text evidence="15">Probable transporter of a GTP-driven Fe(2+) uptake system.</text>
</comment>
<feature type="binding site" evidence="13">
    <location>
        <begin position="57"/>
        <end position="60"/>
    </location>
    <ligand>
        <name>GTP</name>
        <dbReference type="ChEBI" id="CHEBI:37565"/>
        <label>1</label>
    </ligand>
</feature>
<dbReference type="NCBIfam" id="TIGR00231">
    <property type="entry name" value="small_GTP"/>
    <property type="match status" value="1"/>
</dbReference>
<evidence type="ECO:0000256" key="3">
    <source>
        <dbReference type="ARBA" id="ARBA00022475"/>
    </source>
</evidence>
<feature type="binding site" evidence="13">
    <location>
        <begin position="11"/>
        <end position="18"/>
    </location>
    <ligand>
        <name>GTP</name>
        <dbReference type="ChEBI" id="CHEBI:37565"/>
        <label>1</label>
    </ligand>
</feature>
<comment type="similarity">
    <text evidence="15">Belongs to the TRAFAC class TrmE-Era-EngA-EngB-Septin-like GTPase superfamily. FeoB GTPase (TC 9.A.8) family.</text>
</comment>
<evidence type="ECO:0000313" key="17">
    <source>
        <dbReference type="EMBL" id="SMO77973.1"/>
    </source>
</evidence>
<keyword evidence="14" id="KW-0460">Magnesium</keyword>
<feature type="binding site" evidence="14">
    <location>
        <position position="23"/>
    </location>
    <ligand>
        <name>Mg(2+)</name>
        <dbReference type="ChEBI" id="CHEBI:18420"/>
        <label>2</label>
    </ligand>
</feature>
<keyword evidence="9" id="KW-0406">Ion transport</keyword>
<dbReference type="InterPro" id="IPR003373">
    <property type="entry name" value="Fe2_transport_prot-B"/>
</dbReference>
<evidence type="ECO:0000256" key="12">
    <source>
        <dbReference type="NCBIfam" id="TIGR00437"/>
    </source>
</evidence>
<evidence type="ECO:0000256" key="4">
    <source>
        <dbReference type="ARBA" id="ARBA00022496"/>
    </source>
</evidence>
<feature type="transmembrane region" description="Helical" evidence="15">
    <location>
        <begin position="292"/>
        <end position="313"/>
    </location>
</feature>
<evidence type="ECO:0000256" key="13">
    <source>
        <dbReference type="PIRSR" id="PIRSR603373-1"/>
    </source>
</evidence>
<evidence type="ECO:0000256" key="8">
    <source>
        <dbReference type="ARBA" id="ARBA00023004"/>
    </source>
</evidence>
<dbReference type="InterPro" id="IPR027417">
    <property type="entry name" value="P-loop_NTPase"/>
</dbReference>
<keyword evidence="18" id="KW-1185">Reference proteome</keyword>
<feature type="transmembrane region" description="Helical" evidence="15">
    <location>
        <begin position="348"/>
        <end position="372"/>
    </location>
</feature>
<evidence type="ECO:0000256" key="14">
    <source>
        <dbReference type="PIRSR" id="PIRSR603373-2"/>
    </source>
</evidence>
<keyword evidence="11 15" id="KW-0472">Membrane</keyword>
<evidence type="ECO:0000256" key="9">
    <source>
        <dbReference type="ARBA" id="ARBA00023065"/>
    </source>
</evidence>
<dbReference type="InterPro" id="IPR050860">
    <property type="entry name" value="FeoB_GTPase"/>
</dbReference>
<dbReference type="PROSITE" id="PS51711">
    <property type="entry name" value="G_FEOB"/>
    <property type="match status" value="1"/>
</dbReference>
<feature type="binding site" evidence="14">
    <location>
        <position position="22"/>
    </location>
    <ligand>
        <name>Mg(2+)</name>
        <dbReference type="ChEBI" id="CHEBI:18420"/>
        <label>1</label>
    </ligand>
</feature>
<feature type="transmembrane region" description="Helical" evidence="15">
    <location>
        <begin position="694"/>
        <end position="715"/>
    </location>
</feature>
<dbReference type="RefSeq" id="WP_142454910.1">
    <property type="nucleotide sequence ID" value="NZ_FXTP01000010.1"/>
</dbReference>
<dbReference type="GO" id="GO:0005886">
    <property type="term" value="C:plasma membrane"/>
    <property type="evidence" value="ECO:0007669"/>
    <property type="project" value="UniProtKB-SubCell"/>
</dbReference>
<keyword evidence="10 13" id="KW-0342">GTP-binding</keyword>
<feature type="binding site" evidence="14">
    <location>
        <position position="25"/>
    </location>
    <ligand>
        <name>Mg(2+)</name>
        <dbReference type="ChEBI" id="CHEBI:18420"/>
        <label>2</label>
    </ligand>
</feature>
<evidence type="ECO:0000256" key="1">
    <source>
        <dbReference type="ARBA" id="ARBA00004651"/>
    </source>
</evidence>
<feature type="domain" description="FeoB-type G" evidence="16">
    <location>
        <begin position="4"/>
        <end position="171"/>
    </location>
</feature>
<reference evidence="17 18" key="1">
    <citation type="submission" date="2017-05" db="EMBL/GenBank/DDBJ databases">
        <authorList>
            <person name="Varghese N."/>
            <person name="Submissions S."/>
        </authorList>
    </citation>
    <scope>NUCLEOTIDE SEQUENCE [LARGE SCALE GENOMIC DNA]</scope>
    <source>
        <strain evidence="17 18">DSM 21985</strain>
    </source>
</reference>
<dbReference type="PANTHER" id="PTHR43185">
    <property type="entry name" value="FERROUS IRON TRANSPORT PROTEIN B"/>
    <property type="match status" value="1"/>
</dbReference>
<dbReference type="OrthoDB" id="9809127at2"/>
<feature type="transmembrane region" description="Helical" evidence="15">
    <location>
        <begin position="523"/>
        <end position="543"/>
    </location>
</feature>
<name>A0A521E1Y2_9BACT</name>
<keyword evidence="5 15" id="KW-0812">Transmembrane</keyword>
<dbReference type="InterPro" id="IPR011640">
    <property type="entry name" value="Fe2_transport_prot_B_C"/>
</dbReference>
<accession>A0A521E1Y2</accession>
<keyword evidence="8 15" id="KW-0408">Iron</keyword>
<dbReference type="CDD" id="cd01879">
    <property type="entry name" value="FeoB"/>
    <property type="match status" value="1"/>
</dbReference>
<dbReference type="AlphaFoldDB" id="A0A521E1Y2"/>
<evidence type="ECO:0000256" key="2">
    <source>
        <dbReference type="ARBA" id="ARBA00022448"/>
    </source>
</evidence>
<evidence type="ECO:0000256" key="11">
    <source>
        <dbReference type="ARBA" id="ARBA00023136"/>
    </source>
</evidence>
<comment type="subcellular location">
    <subcellularLocation>
        <location evidence="15">Cell inner membrane</location>
        <topology evidence="15">Multi-pass membrane protein</topology>
    </subcellularLocation>
    <subcellularLocation>
        <location evidence="1">Cell membrane</location>
        <topology evidence="1">Multi-pass membrane protein</topology>
    </subcellularLocation>
</comment>
<gene>
    <name evidence="17" type="ORF">SAMN06265219_11094</name>
</gene>